<evidence type="ECO:0000256" key="13">
    <source>
        <dbReference type="ARBA" id="ARBA00022741"/>
    </source>
</evidence>
<evidence type="ECO:0000259" key="28">
    <source>
        <dbReference type="PROSITE" id="PS50052"/>
    </source>
</evidence>
<comment type="similarity">
    <text evidence="21">In the N-terminal section; belongs to the protein kinase superfamily. CAMK Ser/Thr protein kinase family. CaMK subfamily.</text>
</comment>
<dbReference type="OrthoDB" id="65789at2759"/>
<dbReference type="SMART" id="SM00072">
    <property type="entry name" value="GuKc"/>
    <property type="match status" value="1"/>
</dbReference>
<evidence type="ECO:0000256" key="9">
    <source>
        <dbReference type="ARBA" id="ARBA00022527"/>
    </source>
</evidence>
<feature type="domain" description="Protein kinase" evidence="27">
    <location>
        <begin position="1"/>
        <end position="256"/>
    </location>
</feature>
<dbReference type="GO" id="GO:0030054">
    <property type="term" value="C:cell junction"/>
    <property type="evidence" value="ECO:0007669"/>
    <property type="project" value="UniProtKB-ARBA"/>
</dbReference>
<accession>A0A226NMH4</accession>
<dbReference type="CDD" id="cd12081">
    <property type="entry name" value="SH3_CASK"/>
    <property type="match status" value="1"/>
</dbReference>
<gene>
    <name evidence="31" type="ORF">ASZ78_010283</name>
</gene>
<dbReference type="SMART" id="SM00228">
    <property type="entry name" value="PDZ"/>
    <property type="match status" value="1"/>
</dbReference>
<keyword evidence="18" id="KW-0539">Nucleus</keyword>
<dbReference type="GO" id="GO:0004674">
    <property type="term" value="F:protein serine/threonine kinase activity"/>
    <property type="evidence" value="ECO:0007669"/>
    <property type="project" value="UniProtKB-KW"/>
</dbReference>
<dbReference type="InterPro" id="IPR050716">
    <property type="entry name" value="MAGUK"/>
</dbReference>
<dbReference type="Pfam" id="PF00625">
    <property type="entry name" value="Guanylate_kin"/>
    <property type="match status" value="1"/>
</dbReference>
<evidence type="ECO:0000256" key="10">
    <source>
        <dbReference type="ARBA" id="ARBA00022553"/>
    </source>
</evidence>
<dbReference type="Gene3D" id="1.10.510.10">
    <property type="entry name" value="Transferase(Phosphotransferase) domain 1"/>
    <property type="match status" value="1"/>
</dbReference>
<dbReference type="Pfam" id="PF00595">
    <property type="entry name" value="PDZ"/>
    <property type="match status" value="1"/>
</dbReference>
<comment type="subcellular location">
    <subcellularLocation>
        <location evidence="2">Cell membrane</location>
        <topology evidence="2">Peripheral membrane protein</topology>
    </subcellularLocation>
    <subcellularLocation>
        <location evidence="3">Cytoplasm</location>
    </subcellularLocation>
    <subcellularLocation>
        <location evidence="1">Nucleus</location>
    </subcellularLocation>
</comment>
<dbReference type="InterPro" id="IPR001478">
    <property type="entry name" value="PDZ"/>
</dbReference>
<evidence type="ECO:0000256" key="1">
    <source>
        <dbReference type="ARBA" id="ARBA00004123"/>
    </source>
</evidence>
<feature type="domain" description="PDZ" evidence="29">
    <location>
        <begin position="390"/>
        <end position="471"/>
    </location>
</feature>
<evidence type="ECO:0000256" key="12">
    <source>
        <dbReference type="ARBA" id="ARBA00022737"/>
    </source>
</evidence>
<dbReference type="CDD" id="cd00071">
    <property type="entry name" value="GMPK"/>
    <property type="match status" value="1"/>
</dbReference>
<feature type="region of interest" description="Disordered" evidence="25">
    <location>
        <begin position="474"/>
        <end position="498"/>
    </location>
</feature>
<keyword evidence="12" id="KW-0677">Repeat</keyword>
<dbReference type="PROSITE" id="PS50002">
    <property type="entry name" value="SH3"/>
    <property type="match status" value="1"/>
</dbReference>
<dbReference type="SUPFAM" id="SSF101288">
    <property type="entry name" value="L27 domain"/>
    <property type="match status" value="1"/>
</dbReference>
<feature type="domain" description="L27" evidence="30">
    <location>
        <begin position="302"/>
        <end position="355"/>
    </location>
</feature>
<dbReference type="SUPFAM" id="SSF52540">
    <property type="entry name" value="P-loop containing nucleoside triphosphate hydrolases"/>
    <property type="match status" value="1"/>
</dbReference>
<keyword evidence="10" id="KW-0597">Phosphoprotein</keyword>
<evidence type="ECO:0000256" key="3">
    <source>
        <dbReference type="ARBA" id="ARBA00004496"/>
    </source>
</evidence>
<dbReference type="CDD" id="cd10831">
    <property type="entry name" value="PDZ_CASK-like"/>
    <property type="match status" value="1"/>
</dbReference>
<dbReference type="Gene3D" id="2.30.42.10">
    <property type="match status" value="1"/>
</dbReference>
<dbReference type="GO" id="GO:0005737">
    <property type="term" value="C:cytoplasm"/>
    <property type="evidence" value="ECO:0007669"/>
    <property type="project" value="UniProtKB-SubCell"/>
</dbReference>
<evidence type="ECO:0000259" key="26">
    <source>
        <dbReference type="PROSITE" id="PS50002"/>
    </source>
</evidence>
<dbReference type="GO" id="GO:0005524">
    <property type="term" value="F:ATP binding"/>
    <property type="evidence" value="ECO:0007669"/>
    <property type="project" value="UniProtKB-KW"/>
</dbReference>
<dbReference type="SUPFAM" id="SSF50044">
    <property type="entry name" value="SH3-domain"/>
    <property type="match status" value="1"/>
</dbReference>
<keyword evidence="7" id="KW-1003">Cell membrane</keyword>
<dbReference type="InterPro" id="IPR014775">
    <property type="entry name" value="L27_C"/>
</dbReference>
<dbReference type="InterPro" id="IPR001452">
    <property type="entry name" value="SH3_domain"/>
</dbReference>
<dbReference type="InterPro" id="IPR004172">
    <property type="entry name" value="L27_dom"/>
</dbReference>
<feature type="domain" description="Guanylate kinase-like" evidence="28">
    <location>
        <begin position="627"/>
        <end position="799"/>
    </location>
</feature>
<evidence type="ECO:0000256" key="4">
    <source>
        <dbReference type="ARBA" id="ARBA00007014"/>
    </source>
</evidence>
<dbReference type="SUPFAM" id="SSF50156">
    <property type="entry name" value="PDZ domain-like"/>
    <property type="match status" value="1"/>
</dbReference>
<dbReference type="InterPro" id="IPR011009">
    <property type="entry name" value="Kinase-like_dom_sf"/>
</dbReference>
<evidence type="ECO:0000256" key="19">
    <source>
        <dbReference type="ARBA" id="ARBA00047899"/>
    </source>
</evidence>
<evidence type="ECO:0000256" key="2">
    <source>
        <dbReference type="ARBA" id="ARBA00004202"/>
    </source>
</evidence>
<proteinExistence type="inferred from homology"/>
<evidence type="ECO:0000259" key="30">
    <source>
        <dbReference type="PROSITE" id="PS51022"/>
    </source>
</evidence>
<evidence type="ECO:0000256" key="16">
    <source>
        <dbReference type="ARBA" id="ARBA00022860"/>
    </source>
</evidence>
<keyword evidence="8" id="KW-0963">Cytoplasm</keyword>
<keyword evidence="13" id="KW-0547">Nucleotide-binding</keyword>
<dbReference type="EMBL" id="MCFN01000010">
    <property type="protein sequence ID" value="OXB68691.1"/>
    <property type="molecule type" value="Genomic_DNA"/>
</dbReference>
<evidence type="ECO:0000256" key="20">
    <source>
        <dbReference type="ARBA" id="ARBA00048977"/>
    </source>
</evidence>
<dbReference type="Gene3D" id="3.30.200.20">
    <property type="entry name" value="Phosphorylase Kinase, domain 1"/>
    <property type="match status" value="1"/>
</dbReference>
<dbReference type="FunFam" id="3.30.200.20:FF:000051">
    <property type="entry name" value="Peripheral plasma membrane protein CASK isoform B"/>
    <property type="match status" value="1"/>
</dbReference>
<dbReference type="PROSITE" id="PS50011">
    <property type="entry name" value="PROTEIN_KINASE_DOM"/>
    <property type="match status" value="1"/>
</dbReference>
<evidence type="ECO:0000256" key="24">
    <source>
        <dbReference type="PROSITE-ProRule" id="PRU00192"/>
    </source>
</evidence>
<dbReference type="AlphaFoldDB" id="A0A226NMH4"/>
<dbReference type="FunFam" id="1.10.510.10:FF:000062">
    <property type="entry name" value="peripheral plasma membrane protein CASK isoform X2"/>
    <property type="match status" value="1"/>
</dbReference>
<dbReference type="SMART" id="SM00326">
    <property type="entry name" value="SH3"/>
    <property type="match status" value="1"/>
</dbReference>
<reference evidence="31 32" key="1">
    <citation type="submission" date="2016-07" db="EMBL/GenBank/DDBJ databases">
        <title>Disparate Historic Effective Population Sizes Predicted by Modern Levels of Genome Diversity for the Scaled Quail (Callipepla squamata) and the Northern Bobwhite (Colinus virginianus): Inferences from First and Second Generation Draft Genome Assemblies for Sympatric New World Quail.</title>
        <authorList>
            <person name="Oldeschulte D.L."/>
            <person name="Halley Y.A."/>
            <person name="Bhattarai E.K."/>
            <person name="Brashear W.A."/>
            <person name="Hill J."/>
            <person name="Metz R.P."/>
            <person name="Johnson C.D."/>
            <person name="Rollins D."/>
            <person name="Peterson M.J."/>
            <person name="Bickhart D.M."/>
            <person name="Decker J.E."/>
            <person name="Seabury C.M."/>
        </authorList>
    </citation>
    <scope>NUCLEOTIDE SEQUENCE [LARGE SCALE GENOMIC DNA]</scope>
    <source>
        <strain evidence="31 32">Texas</strain>
        <tissue evidence="31">Leg muscle</tissue>
    </source>
</reference>
<dbReference type="PROSITE" id="PS51022">
    <property type="entry name" value="L27"/>
    <property type="match status" value="1"/>
</dbReference>
<dbReference type="EC" id="2.7.11.1" evidence="5"/>
<evidence type="ECO:0000256" key="21">
    <source>
        <dbReference type="ARBA" id="ARBA00060907"/>
    </source>
</evidence>
<evidence type="ECO:0000256" key="6">
    <source>
        <dbReference type="ARBA" id="ARBA00022443"/>
    </source>
</evidence>
<dbReference type="PROSITE" id="PS50106">
    <property type="entry name" value="PDZ"/>
    <property type="match status" value="1"/>
</dbReference>
<dbReference type="InterPro" id="IPR036034">
    <property type="entry name" value="PDZ_sf"/>
</dbReference>
<evidence type="ECO:0000256" key="14">
    <source>
        <dbReference type="ARBA" id="ARBA00022777"/>
    </source>
</evidence>
<evidence type="ECO:0000256" key="11">
    <source>
        <dbReference type="ARBA" id="ARBA00022679"/>
    </source>
</evidence>
<dbReference type="FunFam" id="2.30.42.10:FF:000016">
    <property type="entry name" value="peripheral plasma membrane protein CASK isoform X2"/>
    <property type="match status" value="1"/>
</dbReference>
<keyword evidence="15" id="KW-0067">ATP-binding</keyword>
<dbReference type="InterPro" id="IPR008145">
    <property type="entry name" value="GK/Ca_channel_bsu"/>
</dbReference>
<feature type="non-terminal residue" evidence="31">
    <location>
        <position position="1"/>
    </location>
</feature>
<dbReference type="InterPro" id="IPR027417">
    <property type="entry name" value="P-loop_NTPase"/>
</dbReference>
<dbReference type="FunFam" id="2.30.30.40:FF:000080">
    <property type="entry name" value="Peripheral plasma membrane protein CASK isoform X2"/>
    <property type="match status" value="1"/>
</dbReference>
<evidence type="ECO:0000256" key="8">
    <source>
        <dbReference type="ARBA" id="ARBA00022490"/>
    </source>
</evidence>
<dbReference type="PROSITE" id="PS50052">
    <property type="entry name" value="GUANYLATE_KINASE_2"/>
    <property type="match status" value="1"/>
</dbReference>
<evidence type="ECO:0000259" key="27">
    <source>
        <dbReference type="PROSITE" id="PS50011"/>
    </source>
</evidence>
<feature type="domain" description="SH3" evidence="26">
    <location>
        <begin position="500"/>
        <end position="570"/>
    </location>
</feature>
<comment type="catalytic activity">
    <reaction evidence="19">
        <text>L-threonyl-[protein] + ATP = O-phospho-L-threonyl-[protein] + ADP + H(+)</text>
        <dbReference type="Rhea" id="RHEA:46608"/>
        <dbReference type="Rhea" id="RHEA-COMP:11060"/>
        <dbReference type="Rhea" id="RHEA-COMP:11605"/>
        <dbReference type="ChEBI" id="CHEBI:15378"/>
        <dbReference type="ChEBI" id="CHEBI:30013"/>
        <dbReference type="ChEBI" id="CHEBI:30616"/>
        <dbReference type="ChEBI" id="CHEBI:61977"/>
        <dbReference type="ChEBI" id="CHEBI:456216"/>
        <dbReference type="EC" id="2.7.11.1"/>
    </reaction>
</comment>
<evidence type="ECO:0000259" key="29">
    <source>
        <dbReference type="PROSITE" id="PS50106"/>
    </source>
</evidence>
<dbReference type="InterPro" id="IPR000719">
    <property type="entry name" value="Prot_kinase_dom"/>
</dbReference>
<dbReference type="InterPro" id="IPR035473">
    <property type="entry name" value="CASK_SH3"/>
</dbReference>
<dbReference type="Gene3D" id="1.10.287.650">
    <property type="entry name" value="L27 domain"/>
    <property type="match status" value="1"/>
</dbReference>
<evidence type="ECO:0000313" key="31">
    <source>
        <dbReference type="EMBL" id="OXB68691.1"/>
    </source>
</evidence>
<dbReference type="InterPro" id="IPR036028">
    <property type="entry name" value="SH3-like_dom_sf"/>
</dbReference>
<dbReference type="PROSITE" id="PS00856">
    <property type="entry name" value="GUANYLATE_KINASE_1"/>
    <property type="match status" value="1"/>
</dbReference>
<dbReference type="Pfam" id="PF07653">
    <property type="entry name" value="SH3_2"/>
    <property type="match status" value="1"/>
</dbReference>
<dbReference type="GO" id="GO:0005634">
    <property type="term" value="C:nucleus"/>
    <property type="evidence" value="ECO:0007669"/>
    <property type="project" value="UniProtKB-SubCell"/>
</dbReference>
<evidence type="ECO:0000256" key="25">
    <source>
        <dbReference type="SAM" id="MobiDB-lite"/>
    </source>
</evidence>
<keyword evidence="16" id="KW-0112">Calmodulin-binding</keyword>
<evidence type="ECO:0000256" key="23">
    <source>
        <dbReference type="ARBA" id="ARBA00077072"/>
    </source>
</evidence>
<dbReference type="CDD" id="cd14094">
    <property type="entry name" value="STKc_CASK"/>
    <property type="match status" value="1"/>
</dbReference>
<evidence type="ECO:0000313" key="32">
    <source>
        <dbReference type="Proteomes" id="UP000198323"/>
    </source>
</evidence>
<dbReference type="Proteomes" id="UP000198323">
    <property type="component" value="Unassembled WGS sequence"/>
</dbReference>
<organism evidence="31 32">
    <name type="scientific">Callipepla squamata</name>
    <name type="common">Scaled quail</name>
    <dbReference type="NCBI Taxonomy" id="9009"/>
    <lineage>
        <taxon>Eukaryota</taxon>
        <taxon>Metazoa</taxon>
        <taxon>Chordata</taxon>
        <taxon>Craniata</taxon>
        <taxon>Vertebrata</taxon>
        <taxon>Euteleostomi</taxon>
        <taxon>Archelosauria</taxon>
        <taxon>Archosauria</taxon>
        <taxon>Dinosauria</taxon>
        <taxon>Saurischia</taxon>
        <taxon>Theropoda</taxon>
        <taxon>Coelurosauria</taxon>
        <taxon>Aves</taxon>
        <taxon>Neognathae</taxon>
        <taxon>Galloanserae</taxon>
        <taxon>Galliformes</taxon>
        <taxon>Odontophoridae</taxon>
        <taxon>Callipepla</taxon>
    </lineage>
</organism>
<dbReference type="STRING" id="9009.A0A226NMH4"/>
<dbReference type="InterPro" id="IPR008144">
    <property type="entry name" value="Guanylate_kin-like_dom"/>
</dbReference>
<keyword evidence="11" id="KW-0808">Transferase</keyword>
<dbReference type="InterPro" id="IPR020590">
    <property type="entry name" value="Guanylate_kinase_CS"/>
</dbReference>
<keyword evidence="17" id="KW-0472">Membrane</keyword>
<sequence>GPFSVVRRCINRETGQQFAVKIVDVAKFTSSPGLSTEDLKREASICHMLKHPHIVELLETYSSDGMLYMVFEFMDGADLCFEIVKRADAGFVYSEAVASHYMRQILEALRYCHDNNIIHRDVKPHCVLLASKENSAPVKLGGFGVAIQLGESGLVAGGRVGTPHFMAPEVVKREPYGKPVDVWGCGVILFILLSGCLPFYGTKERLFEGIIKGKYKMNPRQWSHISESAKDLVRRMLMLDPAERITVYEALNHPWLKERDRYAYKIHLPETVEQLRKFNARRKLKLYDKINTKSSPQIRNPPSDAVQRAKEVLEEISCYPENNDAKELKRILTQPHFMALLQTHDVVAHEVYSDEALRVTPPPTSPYLNGDSPESANGDMDMENVTRVRLVQFQKNTDEPMGITLKMNELNHCIVARIMHGGMIHRQGTLHVGDEIREINGISVANQTVEQLQKMLREMRGSITFKIVPSYRTQSSSCERDSPSTSRQSPANGHSSTNNSVSIYVRAQFEYDPAKDDLIPCKEAGIRFRVGDIIQIISKDDHNWWQGKLENSKNGTAGLIPSPELQEWRVACIAMEKTKQEQQASCTWFGKKKKQYKDKYLAKHNAVFDQLDLVTYEEVVKLPAFKRKTLVLLGAHGVGRRHIKNTLITKHPDRFAYPIPHTTRPPKKDEENGKNYYFVSHDQMMQDISNNEYLEYGSHEDAMYGTKLETIRKIHEQGLIAILDVEPQALKVLRTAEFAPFVVFIAAPTITPGINEDESLQRLQKESEILQRTYAHYFDLTIINNEIDETIRHLEEAIELVCTASQWVPVSWVY</sequence>
<dbReference type="Pfam" id="PF00069">
    <property type="entry name" value="Pkinase"/>
    <property type="match status" value="1"/>
</dbReference>
<dbReference type="Gene3D" id="2.30.30.40">
    <property type="entry name" value="SH3 Domains"/>
    <property type="match status" value="1"/>
</dbReference>
<dbReference type="FunFam" id="3.40.50.300:FF:000146">
    <property type="entry name" value="MAGUK p55 subfamily member 6 isoform X1"/>
    <property type="match status" value="1"/>
</dbReference>
<keyword evidence="32" id="KW-1185">Reference proteome</keyword>
<dbReference type="SMART" id="SM00569">
    <property type="entry name" value="L27"/>
    <property type="match status" value="1"/>
</dbReference>
<comment type="caution">
    <text evidence="31">The sequence shown here is derived from an EMBL/GenBank/DDBJ whole genome shotgun (WGS) entry which is preliminary data.</text>
</comment>
<evidence type="ECO:0000256" key="7">
    <source>
        <dbReference type="ARBA" id="ARBA00022475"/>
    </source>
</evidence>
<dbReference type="PANTHER" id="PTHR23122">
    <property type="entry name" value="MEMBRANE-ASSOCIATED GUANYLATE KINASE MAGUK"/>
    <property type="match status" value="1"/>
</dbReference>
<evidence type="ECO:0000256" key="15">
    <source>
        <dbReference type="ARBA" id="ARBA00022840"/>
    </source>
</evidence>
<dbReference type="GO" id="GO:0005886">
    <property type="term" value="C:plasma membrane"/>
    <property type="evidence" value="ECO:0007669"/>
    <property type="project" value="UniProtKB-SubCell"/>
</dbReference>
<evidence type="ECO:0000256" key="22">
    <source>
        <dbReference type="ARBA" id="ARBA00071925"/>
    </source>
</evidence>
<evidence type="ECO:0000256" key="18">
    <source>
        <dbReference type="ARBA" id="ARBA00023242"/>
    </source>
</evidence>
<comment type="catalytic activity">
    <reaction evidence="20">
        <text>L-seryl-[protein] + ATP = O-phospho-L-seryl-[protein] + ADP + H(+)</text>
        <dbReference type="Rhea" id="RHEA:17989"/>
        <dbReference type="Rhea" id="RHEA-COMP:9863"/>
        <dbReference type="Rhea" id="RHEA-COMP:11604"/>
        <dbReference type="ChEBI" id="CHEBI:15378"/>
        <dbReference type="ChEBI" id="CHEBI:29999"/>
        <dbReference type="ChEBI" id="CHEBI:30616"/>
        <dbReference type="ChEBI" id="CHEBI:83421"/>
        <dbReference type="ChEBI" id="CHEBI:456216"/>
        <dbReference type="EC" id="2.7.11.1"/>
    </reaction>
    <physiologicalReaction direction="left-to-right" evidence="20">
        <dbReference type="Rhea" id="RHEA:17990"/>
    </physiologicalReaction>
</comment>
<dbReference type="SUPFAM" id="SSF56112">
    <property type="entry name" value="Protein kinase-like (PK-like)"/>
    <property type="match status" value="1"/>
</dbReference>
<protein>
    <recommendedName>
        <fullName evidence="22">Peripheral plasma membrane protein CASK</fullName>
        <ecNumber evidence="5">2.7.11.1</ecNumber>
    </recommendedName>
    <alternativeName>
        <fullName evidence="23">Calcium/calmodulin-dependent serine protein kinase</fullName>
    </alternativeName>
</protein>
<dbReference type="InterPro" id="IPR036892">
    <property type="entry name" value="L27_dom_sf"/>
</dbReference>
<keyword evidence="14" id="KW-0418">Kinase</keyword>
<comment type="similarity">
    <text evidence="4">Belongs to the MAGUK family.</text>
</comment>
<dbReference type="GO" id="GO:0005516">
    <property type="term" value="F:calmodulin binding"/>
    <property type="evidence" value="ECO:0007669"/>
    <property type="project" value="UniProtKB-KW"/>
</dbReference>
<evidence type="ECO:0000256" key="5">
    <source>
        <dbReference type="ARBA" id="ARBA00012513"/>
    </source>
</evidence>
<evidence type="ECO:0000256" key="17">
    <source>
        <dbReference type="ARBA" id="ARBA00023136"/>
    </source>
</evidence>
<name>A0A226NMH4_CALSU</name>
<dbReference type="Pfam" id="PF02828">
    <property type="entry name" value="L27"/>
    <property type="match status" value="1"/>
</dbReference>
<dbReference type="Gene3D" id="3.40.50.300">
    <property type="entry name" value="P-loop containing nucleotide triphosphate hydrolases"/>
    <property type="match status" value="1"/>
</dbReference>
<keyword evidence="6 24" id="KW-0728">SH3 domain</keyword>
<keyword evidence="9" id="KW-0723">Serine/threonine-protein kinase</keyword>